<evidence type="ECO:0008006" key="5">
    <source>
        <dbReference type="Google" id="ProtNLM"/>
    </source>
</evidence>
<dbReference type="EMBL" id="JPKZ01002716">
    <property type="protein sequence ID" value="KHN75396.1"/>
    <property type="molecule type" value="Genomic_DNA"/>
</dbReference>
<evidence type="ECO:0000256" key="1">
    <source>
        <dbReference type="SAM" id="Phobius"/>
    </source>
</evidence>
<keyword evidence="1" id="KW-0472">Membrane</keyword>
<feature type="chain" id="PRO_5002079369" description="DUF19 domain-containing protein" evidence="2">
    <location>
        <begin position="25"/>
        <end position="311"/>
    </location>
</feature>
<feature type="transmembrane region" description="Helical" evidence="1">
    <location>
        <begin position="282"/>
        <end position="307"/>
    </location>
</feature>
<dbReference type="OrthoDB" id="5913413at2759"/>
<dbReference type="PANTHER" id="PTHR37431:SF1">
    <property type="entry name" value="DUF725 DOMAIN-CONTAINING PROTEIN"/>
    <property type="match status" value="1"/>
</dbReference>
<dbReference type="Proteomes" id="UP000031036">
    <property type="component" value="Unassembled WGS sequence"/>
</dbReference>
<keyword evidence="1" id="KW-1133">Transmembrane helix</keyword>
<feature type="signal peptide" evidence="2">
    <location>
        <begin position="1"/>
        <end position="24"/>
    </location>
</feature>
<keyword evidence="1" id="KW-0812">Transmembrane</keyword>
<keyword evidence="2" id="KW-0732">Signal</keyword>
<reference evidence="3 4" key="1">
    <citation type="submission" date="2014-11" db="EMBL/GenBank/DDBJ databases">
        <title>Genetic blueprint of the zoonotic pathogen Toxocara canis.</title>
        <authorList>
            <person name="Zhu X.-Q."/>
            <person name="Korhonen P.K."/>
            <person name="Cai H."/>
            <person name="Young N.D."/>
            <person name="Nejsum P."/>
            <person name="von Samson-Himmelstjerna G."/>
            <person name="Boag P.R."/>
            <person name="Tan P."/>
            <person name="Li Q."/>
            <person name="Min J."/>
            <person name="Yang Y."/>
            <person name="Wang X."/>
            <person name="Fang X."/>
            <person name="Hall R.S."/>
            <person name="Hofmann A."/>
            <person name="Sternberg P.W."/>
            <person name="Jex A.R."/>
            <person name="Gasser R.B."/>
        </authorList>
    </citation>
    <scope>NUCLEOTIDE SEQUENCE [LARGE SCALE GENOMIC DNA]</scope>
    <source>
        <strain evidence="3">PN_DK_2014</strain>
    </source>
</reference>
<evidence type="ECO:0000313" key="3">
    <source>
        <dbReference type="EMBL" id="KHN75396.1"/>
    </source>
</evidence>
<dbReference type="AlphaFoldDB" id="A0A0B2UWE4"/>
<comment type="caution">
    <text evidence="3">The sequence shown here is derived from an EMBL/GenBank/DDBJ whole genome shotgun (WGS) entry which is preliminary data.</text>
</comment>
<dbReference type="PANTHER" id="PTHR37431">
    <property type="entry name" value="PROTEIN CBG06927"/>
    <property type="match status" value="1"/>
</dbReference>
<accession>A0A0B2UWE4</accession>
<name>A0A0B2UWE4_TOXCA</name>
<evidence type="ECO:0000313" key="4">
    <source>
        <dbReference type="Proteomes" id="UP000031036"/>
    </source>
</evidence>
<gene>
    <name evidence="3" type="ORF">Tcan_11854</name>
</gene>
<organism evidence="3 4">
    <name type="scientific">Toxocara canis</name>
    <name type="common">Canine roundworm</name>
    <dbReference type="NCBI Taxonomy" id="6265"/>
    <lineage>
        <taxon>Eukaryota</taxon>
        <taxon>Metazoa</taxon>
        <taxon>Ecdysozoa</taxon>
        <taxon>Nematoda</taxon>
        <taxon>Chromadorea</taxon>
        <taxon>Rhabditida</taxon>
        <taxon>Spirurina</taxon>
        <taxon>Ascaridomorpha</taxon>
        <taxon>Ascaridoidea</taxon>
        <taxon>Toxocaridae</taxon>
        <taxon>Toxocara</taxon>
    </lineage>
</organism>
<dbReference type="OMA" id="MYNDYSS"/>
<keyword evidence="4" id="KW-1185">Reference proteome</keyword>
<evidence type="ECO:0000256" key="2">
    <source>
        <dbReference type="SAM" id="SignalP"/>
    </source>
</evidence>
<protein>
    <recommendedName>
        <fullName evidence="5">DUF19 domain-containing protein</fullName>
    </recommendedName>
</protein>
<sequence>MHVDCRWAIYSLVFILANTKISHGQYTQYPGSTNDQYQQAGQFQQPYQYGQNQYTTQAPYTNLYPDQYGSQGIYGNQMTGPYIQESTAVTTPYTVTSPYMQVTPDCDITAQQKLASCAQQLISLGIFGASGNQLGQMTLASLKQQPSDFLIQVCNAYNRFNECVGGSRIKQACYALGPLKMRYAIADAGLDFFCGQGYNAMLSNWNCLGQVASRSDVSECQSRYSQNTVVSQLPTAVLAQGSNAICSTLQEYLRCIKDPIENSCGDNAWNTIVMAAERQASVIVPFCTLASCTIVPSLLLIALSLLISFAQ</sequence>
<proteinExistence type="predicted"/>